<keyword evidence="2" id="KW-1185">Reference proteome</keyword>
<comment type="caution">
    <text evidence="1">The sequence shown here is derived from an EMBL/GenBank/DDBJ whole genome shotgun (WGS) entry which is preliminary data.</text>
</comment>
<name>A0ABD1YSA6_9MARC</name>
<evidence type="ECO:0000313" key="2">
    <source>
        <dbReference type="Proteomes" id="UP001605036"/>
    </source>
</evidence>
<dbReference type="InterPro" id="IPR036397">
    <property type="entry name" value="RNaseH_sf"/>
</dbReference>
<dbReference type="AlphaFoldDB" id="A0ABD1YSA6"/>
<dbReference type="EMBL" id="JBHFFA010000003">
    <property type="protein sequence ID" value="KAL2633370.1"/>
    <property type="molecule type" value="Genomic_DNA"/>
</dbReference>
<accession>A0ABD1YSA6</accession>
<reference evidence="1 2" key="1">
    <citation type="submission" date="2024-09" db="EMBL/GenBank/DDBJ databases">
        <title>Chromosome-scale assembly of Riccia fluitans.</title>
        <authorList>
            <person name="Paukszto L."/>
            <person name="Sawicki J."/>
            <person name="Karawczyk K."/>
            <person name="Piernik-Szablinska J."/>
            <person name="Szczecinska M."/>
            <person name="Mazdziarz M."/>
        </authorList>
    </citation>
    <scope>NUCLEOTIDE SEQUENCE [LARGE SCALE GENOMIC DNA]</scope>
    <source>
        <strain evidence="1">Rf_01</strain>
        <tissue evidence="1">Aerial parts of the thallus</tissue>
    </source>
</reference>
<dbReference type="SUPFAM" id="SSF53098">
    <property type="entry name" value="Ribonuclease H-like"/>
    <property type="match status" value="1"/>
</dbReference>
<dbReference type="Proteomes" id="UP001605036">
    <property type="component" value="Unassembled WGS sequence"/>
</dbReference>
<dbReference type="InterPro" id="IPR012337">
    <property type="entry name" value="RNaseH-like_sf"/>
</dbReference>
<dbReference type="Gene3D" id="3.30.420.10">
    <property type="entry name" value="Ribonuclease H-like superfamily/Ribonuclease H"/>
    <property type="match status" value="1"/>
</dbReference>
<gene>
    <name evidence="1" type="ORF">R1flu_004849</name>
</gene>
<organism evidence="1 2">
    <name type="scientific">Riccia fluitans</name>
    <dbReference type="NCBI Taxonomy" id="41844"/>
    <lineage>
        <taxon>Eukaryota</taxon>
        <taxon>Viridiplantae</taxon>
        <taxon>Streptophyta</taxon>
        <taxon>Embryophyta</taxon>
        <taxon>Marchantiophyta</taxon>
        <taxon>Marchantiopsida</taxon>
        <taxon>Marchantiidae</taxon>
        <taxon>Marchantiales</taxon>
        <taxon>Ricciaceae</taxon>
        <taxon>Riccia</taxon>
    </lineage>
</organism>
<proteinExistence type="predicted"/>
<sequence>MGLGLCRSYHISAASNGHRYLLVATDYATKWVEAASLPDCTARSTAEFLYSYILAESPLKPIWATPRITKSLVCSPDFPSSPTVSLRMIALSSAQNSSVLQLEVERENAENNIIHYQQQQHRSYQDNRPEMQYHVGDLVLWYKGPVAPAGPNAAFEVKAELAANGRDDQEVERVYEEPLNRGRQFIYAFAFACRAFDRSRIRVHIKAVCYNRASGSDRNREGESLERFRDWVERS</sequence>
<protein>
    <submittedName>
        <fullName evidence="1">Uncharacterized protein</fullName>
    </submittedName>
</protein>
<evidence type="ECO:0000313" key="1">
    <source>
        <dbReference type="EMBL" id="KAL2633370.1"/>
    </source>
</evidence>